<sequence>MYIPHFIKMLIVIVLLFFNNQADCRMIVESGSKNAIMYKVIGEFIGVSSAGTHLYFCSRKDATNILKHFTDKHTINSRVLNFKLSSNEIIASFLQPQITEIFLDLTCRSGIQFLVQSFQHFNSSYRWLLWTNNYNQTIDHLNPARILVDSAVTVAVASEDETIVYDLYKMHYSTPFTVTKLKLWPATGTSINFGMPKPRNNFMGTVIKASVVARFLNYSQDNIIELMLDPSYMPGMDAKRRFHLRMFIYLAEHYNFTPSYKFARTWGIPTKNGSFIGMIGQLQRNETEISAVYTIFSVPRSAVIDYVLAVTYAKGSILFLQPKLLGTYKALVVPLQPIVWVAILVISIVTIISFKVVGRCKELWSDSTLMVVATIAQQGGPDMENLSKRLWHLAALNFAFFITLYYNIAILSGLLLPAPNAIQNMDQLLASNLKFGVETEPYIRNDAESNDELSVRLRAKMAKSKLSNKVYFDSDEGLELVRRGGFAFYNLVTDSYAKIRDKYTEAEVCSLTEIDKFSKTHIGPIVQNNGPYKELFRRSILLMKENGMIKNQFKFWVASKPECIWKQEKFTIGTRALTIAFSVLLIGLFVSGIVFILEVRNFRKKRKQVVFYSKELSLLSQKILP</sequence>
<keyword evidence="5" id="KW-0472">Membrane</keyword>
<keyword evidence="3" id="KW-0812">Transmembrane</keyword>
<evidence type="ECO:0000256" key="4">
    <source>
        <dbReference type="ARBA" id="ARBA00022989"/>
    </source>
</evidence>
<dbReference type="GeneID" id="141454687"/>
<keyword evidence="6" id="KW-0675">Receptor</keyword>
<proteinExistence type="predicted"/>
<dbReference type="InterPro" id="IPR052192">
    <property type="entry name" value="Insect_Ionotropic_Sensory_Rcpt"/>
</dbReference>
<dbReference type="PANTHER" id="PTHR42643:SF30">
    <property type="entry name" value="IONOTROPIC RECEPTOR 40A-RELATED"/>
    <property type="match status" value="1"/>
</dbReference>
<dbReference type="EnsemblMetazoa" id="RPRC017353-RA">
    <property type="protein sequence ID" value="RPRC017353-PA"/>
    <property type="gene ID" value="RPRC017353"/>
</dbReference>
<evidence type="ECO:0000313" key="9">
    <source>
        <dbReference type="EnsemblMetazoa" id="RPRC017353-PA"/>
    </source>
</evidence>
<accession>A0A0H2UI58</accession>
<dbReference type="SUPFAM" id="SSF53850">
    <property type="entry name" value="Periplasmic binding protein-like II"/>
    <property type="match status" value="1"/>
</dbReference>
<evidence type="ECO:0000256" key="6">
    <source>
        <dbReference type="ARBA" id="ARBA00023170"/>
    </source>
</evidence>
<name>A0A0H2UI58_RHOPR</name>
<protein>
    <recommendedName>
        <fullName evidence="8">Ionotropic receptor 75a N-terminal domain-containing protein</fullName>
    </recommendedName>
</protein>
<keyword evidence="4" id="KW-1133">Transmembrane helix</keyword>
<dbReference type="Proteomes" id="UP000015103">
    <property type="component" value="Unassembled WGS sequence"/>
</dbReference>
<keyword evidence="7" id="KW-0325">Glycoprotein</keyword>
<dbReference type="EMBL" id="ACPB03001298">
    <property type="status" value="NOT_ANNOTATED_CDS"/>
    <property type="molecule type" value="Genomic_DNA"/>
</dbReference>
<dbReference type="PANTHER" id="PTHR42643">
    <property type="entry name" value="IONOTROPIC RECEPTOR 20A-RELATED"/>
    <property type="match status" value="1"/>
</dbReference>
<evidence type="ECO:0000313" key="10">
    <source>
        <dbReference type="Proteomes" id="UP000015103"/>
    </source>
</evidence>
<comment type="subcellular location">
    <subcellularLocation>
        <location evidence="1">Cell membrane</location>
        <topology evidence="1">Multi-pass membrane protein</topology>
    </subcellularLocation>
</comment>
<keyword evidence="10" id="KW-1185">Reference proteome</keyword>
<evidence type="ECO:0000256" key="1">
    <source>
        <dbReference type="ARBA" id="ARBA00004651"/>
    </source>
</evidence>
<dbReference type="GO" id="GO:0005886">
    <property type="term" value="C:plasma membrane"/>
    <property type="evidence" value="ECO:0007669"/>
    <property type="project" value="UniProtKB-SubCell"/>
</dbReference>
<evidence type="ECO:0000256" key="3">
    <source>
        <dbReference type="ARBA" id="ARBA00022692"/>
    </source>
</evidence>
<dbReference type="InterPro" id="IPR057074">
    <property type="entry name" value="IR75A_N"/>
</dbReference>
<evidence type="ECO:0000259" key="8">
    <source>
        <dbReference type="Pfam" id="PF24576"/>
    </source>
</evidence>
<organism evidence="9 10">
    <name type="scientific">Rhodnius prolixus</name>
    <name type="common">Triatomid bug</name>
    <dbReference type="NCBI Taxonomy" id="13249"/>
    <lineage>
        <taxon>Eukaryota</taxon>
        <taxon>Metazoa</taxon>
        <taxon>Ecdysozoa</taxon>
        <taxon>Arthropoda</taxon>
        <taxon>Hexapoda</taxon>
        <taxon>Insecta</taxon>
        <taxon>Pterygota</taxon>
        <taxon>Neoptera</taxon>
        <taxon>Paraneoptera</taxon>
        <taxon>Hemiptera</taxon>
        <taxon>Heteroptera</taxon>
        <taxon>Panheteroptera</taxon>
        <taxon>Cimicomorpha</taxon>
        <taxon>Reduviidae</taxon>
        <taxon>Triatominae</taxon>
        <taxon>Rhodnius</taxon>
    </lineage>
</organism>
<evidence type="ECO:0000256" key="2">
    <source>
        <dbReference type="ARBA" id="ARBA00022475"/>
    </source>
</evidence>
<evidence type="ECO:0000256" key="7">
    <source>
        <dbReference type="ARBA" id="ARBA00023180"/>
    </source>
</evidence>
<dbReference type="InParanoid" id="A0A0H2UI58"/>
<dbReference type="RefSeq" id="XP_073985305.1">
    <property type="nucleotide sequence ID" value="XM_074129204.1"/>
</dbReference>
<keyword evidence="2" id="KW-1003">Cell membrane</keyword>
<evidence type="ECO:0000256" key="5">
    <source>
        <dbReference type="ARBA" id="ARBA00023136"/>
    </source>
</evidence>
<dbReference type="Pfam" id="PF24576">
    <property type="entry name" value="IR75A_N"/>
    <property type="match status" value="1"/>
</dbReference>
<dbReference type="AlphaFoldDB" id="A0A0H2UI58"/>
<dbReference type="VEuPathDB" id="VectorBase:RPRC017353"/>
<dbReference type="OMA" id="WKRTERQ"/>
<reference evidence="9" key="1">
    <citation type="submission" date="2015-06" db="UniProtKB">
        <authorList>
            <consortium name="EnsemblMetazoa"/>
        </authorList>
    </citation>
    <scope>IDENTIFICATION</scope>
</reference>
<feature type="domain" description="Ionotropic receptor 75a N-terminal" evidence="8">
    <location>
        <begin position="117"/>
        <end position="211"/>
    </location>
</feature>
<dbReference type="Gene3D" id="3.40.190.10">
    <property type="entry name" value="Periplasmic binding protein-like II"/>
    <property type="match status" value="3"/>
</dbReference>